<feature type="transmembrane region" description="Helical" evidence="1">
    <location>
        <begin position="15"/>
        <end position="44"/>
    </location>
</feature>
<keyword evidence="1" id="KW-0472">Membrane</keyword>
<reference evidence="2 3" key="1">
    <citation type="submission" date="2013-06" db="EMBL/GenBank/DDBJ databases">
        <authorList>
            <person name="Weinstock G."/>
            <person name="Sodergren E."/>
            <person name="Lobos E.A."/>
            <person name="Fulton L."/>
            <person name="Fulton R."/>
            <person name="Courtney L."/>
            <person name="Fronick C."/>
            <person name="O'Laughlin M."/>
            <person name="Godfrey J."/>
            <person name="Wilson R.M."/>
            <person name="Miner T."/>
            <person name="Farmer C."/>
            <person name="Delehaunty K."/>
            <person name="Cordes M."/>
            <person name="Minx P."/>
            <person name="Tomlinson C."/>
            <person name="Chen J."/>
            <person name="Wollam A."/>
            <person name="Pepin K.H."/>
            <person name="Bhonagiri V."/>
            <person name="Zhang X."/>
            <person name="Warren W."/>
            <person name="Mitreva M."/>
            <person name="Mardis E.R."/>
            <person name="Wilson R.K."/>
        </authorList>
    </citation>
    <scope>NUCLEOTIDE SEQUENCE [LARGE SCALE GENOMIC DNA]</scope>
    <source>
        <strain evidence="2 3">JCP8108</strain>
    </source>
</reference>
<name>S4GIW6_GARVA</name>
<dbReference type="HOGENOM" id="CLU_3200234_0_0_11"/>
<proteinExistence type="predicted"/>
<dbReference type="AlphaFoldDB" id="S4GIW6"/>
<comment type="caution">
    <text evidence="2">The sequence shown here is derived from an EMBL/GenBank/DDBJ whole genome shotgun (WGS) entry which is preliminary data.</text>
</comment>
<keyword evidence="1" id="KW-0812">Transmembrane</keyword>
<accession>S4GIW6</accession>
<keyword evidence="1" id="KW-1133">Transmembrane helix</keyword>
<dbReference type="EMBL" id="ATJJ01000010">
    <property type="protein sequence ID" value="EPI49151.1"/>
    <property type="molecule type" value="Genomic_DNA"/>
</dbReference>
<gene>
    <name evidence="2" type="ORF">HMPREF1581_00307</name>
</gene>
<dbReference type="PROSITE" id="PS51257">
    <property type="entry name" value="PROKAR_LIPOPROTEIN"/>
    <property type="match status" value="1"/>
</dbReference>
<evidence type="ECO:0000256" key="1">
    <source>
        <dbReference type="SAM" id="Phobius"/>
    </source>
</evidence>
<dbReference type="Proteomes" id="UP000014521">
    <property type="component" value="Unassembled WGS sequence"/>
</dbReference>
<sequence length="45" mass="4808">MSANKNHIPPAATPIIAIFFSASYGCRICALVNIIAIIIIIIIII</sequence>
<evidence type="ECO:0000313" key="3">
    <source>
        <dbReference type="Proteomes" id="UP000014521"/>
    </source>
</evidence>
<organism evidence="2 3">
    <name type="scientific">Gardnerella vaginalis JCP8108</name>
    <dbReference type="NCBI Taxonomy" id="1261066"/>
    <lineage>
        <taxon>Bacteria</taxon>
        <taxon>Bacillati</taxon>
        <taxon>Actinomycetota</taxon>
        <taxon>Actinomycetes</taxon>
        <taxon>Bifidobacteriales</taxon>
        <taxon>Bifidobacteriaceae</taxon>
        <taxon>Gardnerella</taxon>
    </lineage>
</organism>
<evidence type="ECO:0000313" key="2">
    <source>
        <dbReference type="EMBL" id="EPI49151.1"/>
    </source>
</evidence>
<protein>
    <submittedName>
        <fullName evidence="2">Uncharacterized protein</fullName>
    </submittedName>
</protein>